<dbReference type="AlphaFoldDB" id="A0AAW1Y0X9"/>
<evidence type="ECO:0000313" key="2">
    <source>
        <dbReference type="Proteomes" id="UP001457282"/>
    </source>
</evidence>
<dbReference type="Proteomes" id="UP001457282">
    <property type="component" value="Unassembled WGS sequence"/>
</dbReference>
<sequence>MLRPAAHPWGVVVRRRVRLGIFGLPWCRLTCGGQGGVVRFVGLADIVVPSLVRTGLLAVVRVTGGLGGCRWFGGWLVNRVASVWKGGWWWMDWIASVSVVLGYPCDLSWLRIHKAMTMVRFGFVGWVVACGARSLLDLGGSGFLDLAVGVRQVGATAMEG</sequence>
<proteinExistence type="predicted"/>
<organism evidence="1 2">
    <name type="scientific">Rubus argutus</name>
    <name type="common">Southern blackberry</name>
    <dbReference type="NCBI Taxonomy" id="59490"/>
    <lineage>
        <taxon>Eukaryota</taxon>
        <taxon>Viridiplantae</taxon>
        <taxon>Streptophyta</taxon>
        <taxon>Embryophyta</taxon>
        <taxon>Tracheophyta</taxon>
        <taxon>Spermatophyta</taxon>
        <taxon>Magnoliopsida</taxon>
        <taxon>eudicotyledons</taxon>
        <taxon>Gunneridae</taxon>
        <taxon>Pentapetalae</taxon>
        <taxon>rosids</taxon>
        <taxon>fabids</taxon>
        <taxon>Rosales</taxon>
        <taxon>Rosaceae</taxon>
        <taxon>Rosoideae</taxon>
        <taxon>Rosoideae incertae sedis</taxon>
        <taxon>Rubus</taxon>
    </lineage>
</organism>
<protein>
    <submittedName>
        <fullName evidence="1">Uncharacterized protein</fullName>
    </submittedName>
</protein>
<evidence type="ECO:0000313" key="1">
    <source>
        <dbReference type="EMBL" id="KAK9941492.1"/>
    </source>
</evidence>
<comment type="caution">
    <text evidence="1">The sequence shown here is derived from an EMBL/GenBank/DDBJ whole genome shotgun (WGS) entry which is preliminary data.</text>
</comment>
<reference evidence="1 2" key="1">
    <citation type="journal article" date="2023" name="G3 (Bethesda)">
        <title>A chromosome-length genome assembly and annotation of blackberry (Rubus argutus, cv. 'Hillquist').</title>
        <authorList>
            <person name="Bruna T."/>
            <person name="Aryal R."/>
            <person name="Dudchenko O."/>
            <person name="Sargent D.J."/>
            <person name="Mead D."/>
            <person name="Buti M."/>
            <person name="Cavallini A."/>
            <person name="Hytonen T."/>
            <person name="Andres J."/>
            <person name="Pham M."/>
            <person name="Weisz D."/>
            <person name="Mascagni F."/>
            <person name="Usai G."/>
            <person name="Natali L."/>
            <person name="Bassil N."/>
            <person name="Fernandez G.E."/>
            <person name="Lomsadze A."/>
            <person name="Armour M."/>
            <person name="Olukolu B."/>
            <person name="Poorten T."/>
            <person name="Britton C."/>
            <person name="Davik J."/>
            <person name="Ashrafi H."/>
            <person name="Aiden E.L."/>
            <person name="Borodovsky M."/>
            <person name="Worthington M."/>
        </authorList>
    </citation>
    <scope>NUCLEOTIDE SEQUENCE [LARGE SCALE GENOMIC DNA]</scope>
    <source>
        <strain evidence="1">PI 553951</strain>
    </source>
</reference>
<keyword evidence="2" id="KW-1185">Reference proteome</keyword>
<dbReference type="EMBL" id="JBEDUW010000003">
    <property type="protein sequence ID" value="KAK9941492.1"/>
    <property type="molecule type" value="Genomic_DNA"/>
</dbReference>
<name>A0AAW1Y0X9_RUBAR</name>
<gene>
    <name evidence="1" type="ORF">M0R45_018086</name>
</gene>
<accession>A0AAW1Y0X9</accession>